<evidence type="ECO:0000313" key="1">
    <source>
        <dbReference type="EMBL" id="KDP41440.1"/>
    </source>
</evidence>
<organism evidence="1 2">
    <name type="scientific">Jatropha curcas</name>
    <name type="common">Barbados nut</name>
    <dbReference type="NCBI Taxonomy" id="180498"/>
    <lineage>
        <taxon>Eukaryota</taxon>
        <taxon>Viridiplantae</taxon>
        <taxon>Streptophyta</taxon>
        <taxon>Embryophyta</taxon>
        <taxon>Tracheophyta</taxon>
        <taxon>Spermatophyta</taxon>
        <taxon>Magnoliopsida</taxon>
        <taxon>eudicotyledons</taxon>
        <taxon>Gunneridae</taxon>
        <taxon>Pentapetalae</taxon>
        <taxon>rosids</taxon>
        <taxon>fabids</taxon>
        <taxon>Malpighiales</taxon>
        <taxon>Euphorbiaceae</taxon>
        <taxon>Crotonoideae</taxon>
        <taxon>Jatropheae</taxon>
        <taxon>Jatropha</taxon>
    </lineage>
</organism>
<protein>
    <recommendedName>
        <fullName evidence="3">ATPase F1/V1/A1 complex alpha/beta subunit nucleotide-binding domain-containing protein</fullName>
    </recommendedName>
</protein>
<dbReference type="AlphaFoldDB" id="A0A067LAA6"/>
<dbReference type="OrthoDB" id="9805536at2759"/>
<evidence type="ECO:0008006" key="3">
    <source>
        <dbReference type="Google" id="ProtNLM"/>
    </source>
</evidence>
<keyword evidence="2" id="KW-1185">Reference proteome</keyword>
<dbReference type="EMBL" id="KK914318">
    <property type="protein sequence ID" value="KDP41440.1"/>
    <property type="molecule type" value="Genomic_DNA"/>
</dbReference>
<sequence>MPNKRSRPQIEFLTTCWLYSYFLFSRERTVKHSVNDSKMTALRLGRGQRELIIGDRQTGKSFMQS</sequence>
<accession>A0A067LAA6</accession>
<proteinExistence type="predicted"/>
<name>A0A067LAA6_JATCU</name>
<dbReference type="Proteomes" id="UP000027138">
    <property type="component" value="Unassembled WGS sequence"/>
</dbReference>
<reference evidence="1 2" key="1">
    <citation type="journal article" date="2014" name="PLoS ONE">
        <title>Global Analysis of Gene Expression Profiles in Physic Nut (Jatropha curcas L.) Seedlings Exposed to Salt Stress.</title>
        <authorList>
            <person name="Zhang L."/>
            <person name="Zhang C."/>
            <person name="Wu P."/>
            <person name="Chen Y."/>
            <person name="Li M."/>
            <person name="Jiang H."/>
            <person name="Wu G."/>
        </authorList>
    </citation>
    <scope>NUCLEOTIDE SEQUENCE [LARGE SCALE GENOMIC DNA]</scope>
    <source>
        <strain evidence="2">cv. GZQX0401</strain>
        <tissue evidence="1">Young leaves</tissue>
    </source>
</reference>
<evidence type="ECO:0000313" key="2">
    <source>
        <dbReference type="Proteomes" id="UP000027138"/>
    </source>
</evidence>
<gene>
    <name evidence="1" type="ORF">JCGZ_15847</name>
</gene>